<evidence type="ECO:0000313" key="1">
    <source>
        <dbReference type="EMBL" id="KGH08733.1"/>
    </source>
</evidence>
<dbReference type="RefSeq" id="WP_080746997.1">
    <property type="nucleotide sequence ID" value="NZ_AWTM01000098.1"/>
</dbReference>
<gene>
    <name evidence="1" type="ORF">P608_17620</name>
</gene>
<comment type="caution">
    <text evidence="1">The sequence shown here is derived from an EMBL/GenBank/DDBJ whole genome shotgun (WGS) entry which is preliminary data.</text>
</comment>
<sequence>MKKLRTPAEARSWLEYQGITIAQWARENKKSDSLVREILAGKKKCLRGESHNIAVLLGIKDGVLTNRPARVAPNRVSGQSLQAAAA</sequence>
<proteinExistence type="predicted"/>
<evidence type="ECO:0000313" key="2">
    <source>
        <dbReference type="Proteomes" id="UP000029549"/>
    </source>
</evidence>
<dbReference type="NCBIfam" id="TIGR04111">
    <property type="entry name" value="BcepMu_gp16"/>
    <property type="match status" value="1"/>
</dbReference>
<protein>
    <recommendedName>
        <fullName evidence="3">DNA-binding protein</fullName>
    </recommendedName>
</protein>
<dbReference type="EMBL" id="AWTP01000122">
    <property type="protein sequence ID" value="KGH08733.1"/>
    <property type="molecule type" value="Genomic_DNA"/>
</dbReference>
<keyword evidence="2" id="KW-1185">Reference proteome</keyword>
<dbReference type="AlphaFoldDB" id="A0A0E3BS39"/>
<accession>A0A0E3BS39</accession>
<reference evidence="1 2" key="1">
    <citation type="submission" date="2013-09" db="EMBL/GenBank/DDBJ databases">
        <title>High correlation between genotypes and phenotypes of environmental bacteria Comamonas testosteroni strains.</title>
        <authorList>
            <person name="Liu L."/>
            <person name="Zhu W."/>
            <person name="Xia X."/>
            <person name="Xu B."/>
            <person name="Luo M."/>
            <person name="Wang G."/>
        </authorList>
    </citation>
    <scope>NUCLEOTIDE SEQUENCE [LARGE SCALE GENOMIC DNA]</scope>
    <source>
        <strain evidence="1 2">DF2</strain>
    </source>
</reference>
<dbReference type="InterPro" id="IPR026365">
    <property type="entry name" value="BcepMu_gp16"/>
</dbReference>
<organism evidence="1 2">
    <name type="scientific">Comamonas thiooxydans</name>
    <dbReference type="NCBI Taxonomy" id="363952"/>
    <lineage>
        <taxon>Bacteria</taxon>
        <taxon>Pseudomonadati</taxon>
        <taxon>Pseudomonadota</taxon>
        <taxon>Betaproteobacteria</taxon>
        <taxon>Burkholderiales</taxon>
        <taxon>Comamonadaceae</taxon>
        <taxon>Comamonas</taxon>
    </lineage>
</organism>
<name>A0A0E3BS39_9BURK</name>
<dbReference type="Proteomes" id="UP000029549">
    <property type="component" value="Unassembled WGS sequence"/>
</dbReference>
<evidence type="ECO:0008006" key="3">
    <source>
        <dbReference type="Google" id="ProtNLM"/>
    </source>
</evidence>